<gene>
    <name evidence="2" type="ORF">ACE1CA_31920</name>
</gene>
<reference evidence="2 3" key="1">
    <citation type="submission" date="2024-09" db="EMBL/GenBank/DDBJ databases">
        <title>Floridaenema gen nov. (Aerosakkonemataceae, Aerosakkonematales ord. nov., Cyanobacteria) from benthic tropical and subtropical fresh waters, with the description of four new species.</title>
        <authorList>
            <person name="Moretto J.A."/>
            <person name="Berthold D.E."/>
            <person name="Lefler F.W."/>
            <person name="Huang I.-S."/>
            <person name="Laughinghouse H. IV."/>
        </authorList>
    </citation>
    <scope>NUCLEOTIDE SEQUENCE [LARGE SCALE GENOMIC DNA]</scope>
    <source>
        <strain evidence="2 3">BLCC-F167</strain>
    </source>
</reference>
<evidence type="ECO:0000313" key="3">
    <source>
        <dbReference type="Proteomes" id="UP001576780"/>
    </source>
</evidence>
<proteinExistence type="predicted"/>
<accession>A0ABV4WVI1</accession>
<feature type="non-terminal residue" evidence="2">
    <location>
        <position position="1"/>
    </location>
</feature>
<keyword evidence="3" id="KW-1185">Reference proteome</keyword>
<dbReference type="Proteomes" id="UP001576780">
    <property type="component" value="Unassembled WGS sequence"/>
</dbReference>
<feature type="region of interest" description="Disordered" evidence="1">
    <location>
        <begin position="191"/>
        <end position="211"/>
    </location>
</feature>
<comment type="caution">
    <text evidence="2">The sequence shown here is derived from an EMBL/GenBank/DDBJ whole genome shotgun (WGS) entry which is preliminary data.</text>
</comment>
<dbReference type="EMBL" id="JBHFNT010000296">
    <property type="protein sequence ID" value="MFB2839123.1"/>
    <property type="molecule type" value="Genomic_DNA"/>
</dbReference>
<evidence type="ECO:0000313" key="2">
    <source>
        <dbReference type="EMBL" id="MFB2839123.1"/>
    </source>
</evidence>
<name>A0ABV4WVI1_9CYAN</name>
<organism evidence="2 3">
    <name type="scientific">Floridaenema evergladense BLCC-F167</name>
    <dbReference type="NCBI Taxonomy" id="3153639"/>
    <lineage>
        <taxon>Bacteria</taxon>
        <taxon>Bacillati</taxon>
        <taxon>Cyanobacteriota</taxon>
        <taxon>Cyanophyceae</taxon>
        <taxon>Oscillatoriophycideae</taxon>
        <taxon>Aerosakkonematales</taxon>
        <taxon>Aerosakkonemataceae</taxon>
        <taxon>Floridanema</taxon>
        <taxon>Floridanema evergladense</taxon>
    </lineage>
</organism>
<evidence type="ECO:0008006" key="4">
    <source>
        <dbReference type="Google" id="ProtNLM"/>
    </source>
</evidence>
<evidence type="ECO:0000256" key="1">
    <source>
        <dbReference type="SAM" id="MobiDB-lite"/>
    </source>
</evidence>
<sequence>TAATQGGEGGSITLSPSNLLVMRKGQVTTTANEAGKGGNITINTDGLVGIKNSDILANAGTGLGGKIAIDARSGSLGIEPRTREELEARIGTKIDSQNIVSVTNDLPSNDVTAISGNPALDGTVTFNTVVFQVVPLGQQFAVAPLVPQACRSKIADGSEFIITGRGGLPINPIESIADEATWIDLRVTTEPSTKSAGRTEAQSKISPSSTTPEIIIEAQGWKVNSQGEVVLVADTSTATPQSPNFFVPPECKQ</sequence>
<feature type="compositionally biased region" description="Polar residues" evidence="1">
    <location>
        <begin position="191"/>
        <end position="202"/>
    </location>
</feature>
<protein>
    <recommendedName>
        <fullName evidence="4">Filamentous hemagglutinin</fullName>
    </recommendedName>
</protein>